<feature type="compositionally biased region" description="Pro residues" evidence="6">
    <location>
        <begin position="223"/>
        <end position="233"/>
    </location>
</feature>
<feature type="domain" description="Zinc finger PHD-type" evidence="7">
    <location>
        <begin position="1"/>
        <end position="33"/>
    </location>
</feature>
<evidence type="ECO:0000256" key="1">
    <source>
        <dbReference type="ARBA" id="ARBA00004123"/>
    </source>
</evidence>
<dbReference type="Pfam" id="PF00628">
    <property type="entry name" value="PHD"/>
    <property type="match status" value="1"/>
</dbReference>
<dbReference type="CDD" id="cd15489">
    <property type="entry name" value="PHD_SF"/>
    <property type="match status" value="1"/>
</dbReference>
<evidence type="ECO:0000259" key="7">
    <source>
        <dbReference type="SMART" id="SM00249"/>
    </source>
</evidence>
<dbReference type="SUPFAM" id="SSF57903">
    <property type="entry name" value="FYVE/PHD zinc finger"/>
    <property type="match status" value="1"/>
</dbReference>
<dbReference type="HOGENOM" id="CLU_657600_0_0_1"/>
<keyword evidence="3" id="KW-0863">Zinc-finger</keyword>
<evidence type="ECO:0000256" key="5">
    <source>
        <dbReference type="ARBA" id="ARBA00023242"/>
    </source>
</evidence>
<evidence type="ECO:0000256" key="6">
    <source>
        <dbReference type="SAM" id="MobiDB-lite"/>
    </source>
</evidence>
<dbReference type="VEuPathDB" id="VectorBase:AAEL017490"/>
<feature type="compositionally biased region" description="Polar residues" evidence="6">
    <location>
        <begin position="191"/>
        <end position="211"/>
    </location>
</feature>
<reference evidence="8" key="1">
    <citation type="submission" date="2005-10" db="EMBL/GenBank/DDBJ databases">
        <authorList>
            <person name="Loftus B.J."/>
            <person name="Nene V.M."/>
            <person name="Hannick L.I."/>
            <person name="Bidwell S."/>
            <person name="Haas B."/>
            <person name="Amedeo P."/>
            <person name="Orvis J."/>
            <person name="Wortman J.R."/>
            <person name="White O.R."/>
            <person name="Salzberg S."/>
            <person name="Shumway M."/>
            <person name="Koo H."/>
            <person name="Zhao Y."/>
            <person name="Holmes M."/>
            <person name="Miller J."/>
            <person name="Schatz M."/>
            <person name="Pop M."/>
            <person name="Pai G."/>
            <person name="Utterback T."/>
            <person name="Rogers Y.-H."/>
            <person name="Kravitz S."/>
            <person name="Fraser C.M."/>
        </authorList>
    </citation>
    <scope>NUCLEOTIDE SEQUENCE</scope>
    <source>
        <strain evidence="8">Liverpool</strain>
    </source>
</reference>
<dbReference type="VEuPathDB" id="VectorBase:AAEL022630"/>
<reference evidence="8" key="3">
    <citation type="submission" date="2012-09" db="EMBL/GenBank/DDBJ databases">
        <authorList>
            <consortium name="VectorBase"/>
        </authorList>
    </citation>
    <scope>NUCLEOTIDE SEQUENCE</scope>
    <source>
        <strain evidence="8">Liverpool</strain>
    </source>
</reference>
<feature type="compositionally biased region" description="Polar residues" evidence="6">
    <location>
        <begin position="170"/>
        <end position="180"/>
    </location>
</feature>
<dbReference type="InterPro" id="IPR037869">
    <property type="entry name" value="Spp1/CFP1"/>
</dbReference>
<keyword evidence="5" id="KW-0539">Nucleus</keyword>
<dbReference type="InterPro" id="IPR019787">
    <property type="entry name" value="Znf_PHD-finger"/>
</dbReference>
<dbReference type="AlphaFoldDB" id="J9I034"/>
<accession>J9I034</accession>
<dbReference type="PANTHER" id="PTHR46174:SF1">
    <property type="entry name" value="CXXC-TYPE ZINC FINGER PROTEIN 1"/>
    <property type="match status" value="1"/>
</dbReference>
<dbReference type="GO" id="GO:0008270">
    <property type="term" value="F:zinc ion binding"/>
    <property type="evidence" value="ECO:0007669"/>
    <property type="project" value="UniProtKB-KW"/>
</dbReference>
<name>J9I034_AEDAE</name>
<dbReference type="InterPro" id="IPR001965">
    <property type="entry name" value="Znf_PHD"/>
</dbReference>
<dbReference type="EMBL" id="CH478280">
    <property type="protein sequence ID" value="EJY58100.1"/>
    <property type="molecule type" value="Genomic_DNA"/>
</dbReference>
<dbReference type="PANTHER" id="PTHR46174">
    <property type="entry name" value="CXXC-TYPE ZINC FINGER PROTEIN 1"/>
    <property type="match status" value="1"/>
</dbReference>
<dbReference type="eggNOG" id="ENOG502SVN1">
    <property type="taxonomic scope" value="Eukaryota"/>
</dbReference>
<dbReference type="Gene3D" id="2.60.120.650">
    <property type="entry name" value="Cupin"/>
    <property type="match status" value="1"/>
</dbReference>
<evidence type="ECO:0000256" key="3">
    <source>
        <dbReference type="ARBA" id="ARBA00022771"/>
    </source>
</evidence>
<dbReference type="SMART" id="SM00249">
    <property type="entry name" value="PHD"/>
    <property type="match status" value="1"/>
</dbReference>
<organism evidence="8 9">
    <name type="scientific">Aedes aegypti</name>
    <name type="common">Yellowfever mosquito</name>
    <name type="synonym">Culex aegypti</name>
    <dbReference type="NCBI Taxonomy" id="7159"/>
    <lineage>
        <taxon>Eukaryota</taxon>
        <taxon>Metazoa</taxon>
        <taxon>Ecdysozoa</taxon>
        <taxon>Arthropoda</taxon>
        <taxon>Hexapoda</taxon>
        <taxon>Insecta</taxon>
        <taxon>Pterygota</taxon>
        <taxon>Neoptera</taxon>
        <taxon>Endopterygota</taxon>
        <taxon>Diptera</taxon>
        <taxon>Nematocera</taxon>
        <taxon>Culicoidea</taxon>
        <taxon>Culicidae</taxon>
        <taxon>Culicinae</taxon>
        <taxon>Aedini</taxon>
        <taxon>Aedes</taxon>
        <taxon>Stegomyia</taxon>
    </lineage>
</organism>
<dbReference type="PaxDb" id="7159-AAEL017490-PA"/>
<dbReference type="GO" id="GO:0045893">
    <property type="term" value="P:positive regulation of DNA-templated transcription"/>
    <property type="evidence" value="ECO:0007669"/>
    <property type="project" value="TreeGrafter"/>
</dbReference>
<proteinExistence type="predicted"/>
<dbReference type="InterPro" id="IPR011011">
    <property type="entry name" value="Znf_FYVE_PHD"/>
</dbReference>
<protein>
    <submittedName>
        <fullName evidence="8">AAEL017490-PA</fullName>
    </submittedName>
</protein>
<dbReference type="Proteomes" id="UP000682892">
    <property type="component" value="Unassembled WGS sequence"/>
</dbReference>
<sequence length="418" mass="47429">MVQCDGCEKWFHFSCVEVTEGIAEISWICPLCPVVESNNQKRTPANGTQKATPAINPPPKDNSDKTSSSKKSSKKSQQRKMELRLQKLEEQKKLEQRFLDEKFRILEELESDCETNLDDEDLEKMSDVSQWVRDTERGGAVEDSGVIEEDESRIPSELVERFATINLRQADQQRRSQVGRRNTLPDFVPAQRSTPHGQPSSLLMNPTSTRFTAPPMPTQRQQHPPPAFRPSQPEPIPAGETICILNRSQMAARQAVFIILSVAISLVVAAPSVDPEDQGKSVEKRGLHDSHYALDDHHHLVDKKVIITKKVPVPYPVEVEKHVKVPVPYPVPVEKKVPVYVEKSVPVYIEKKVHVPVDRPVPVPYKVPVEVPVVHKEYVEVPKPYPVHIEKPYPVYVKKPVYIEKPVPVSIKIKHHKH</sequence>
<feature type="compositionally biased region" description="Polar residues" evidence="6">
    <location>
        <begin position="41"/>
        <end position="51"/>
    </location>
</feature>
<evidence type="ECO:0000313" key="8">
    <source>
        <dbReference type="EMBL" id="EJY58100.1"/>
    </source>
</evidence>
<gene>
    <name evidence="8" type="ORF">AaeL_AAEL017490</name>
</gene>
<dbReference type="GO" id="GO:0048188">
    <property type="term" value="C:Set1C/COMPASS complex"/>
    <property type="evidence" value="ECO:0007669"/>
    <property type="project" value="InterPro"/>
</dbReference>
<evidence type="ECO:0000256" key="4">
    <source>
        <dbReference type="ARBA" id="ARBA00022833"/>
    </source>
</evidence>
<feature type="region of interest" description="Disordered" evidence="6">
    <location>
        <begin position="170"/>
        <end position="233"/>
    </location>
</feature>
<evidence type="ECO:0000313" key="9">
    <source>
        <dbReference type="Proteomes" id="UP000682892"/>
    </source>
</evidence>
<comment type="subcellular location">
    <subcellularLocation>
        <location evidence="1">Nucleus</location>
    </subcellularLocation>
</comment>
<evidence type="ECO:0000256" key="2">
    <source>
        <dbReference type="ARBA" id="ARBA00022723"/>
    </source>
</evidence>
<feature type="region of interest" description="Disordered" evidence="6">
    <location>
        <begin position="41"/>
        <end position="81"/>
    </location>
</feature>
<keyword evidence="4" id="KW-0862">Zinc</keyword>
<keyword evidence="2" id="KW-0479">Metal-binding</keyword>
<reference evidence="8" key="2">
    <citation type="journal article" date="2007" name="Science">
        <title>Genome sequence of Aedes aegypti, a major arbovirus vector.</title>
        <authorList>
            <person name="Nene V."/>
            <person name="Wortman J.R."/>
            <person name="Lawson D."/>
            <person name="Haas B."/>
            <person name="Kodira C."/>
            <person name="Tu Z.J."/>
            <person name="Loftus B."/>
            <person name="Xi Z."/>
            <person name="Megy K."/>
            <person name="Grabherr M."/>
            <person name="Ren Q."/>
            <person name="Zdobnov E.M."/>
            <person name="Lobo N.F."/>
            <person name="Campbell K.S."/>
            <person name="Brown S.E."/>
            <person name="Bonaldo M.F."/>
            <person name="Zhu J."/>
            <person name="Sinkins S.P."/>
            <person name="Hogenkamp D.G."/>
            <person name="Amedeo P."/>
            <person name="Arensburger P."/>
            <person name="Atkinson P.W."/>
            <person name="Bidwell S."/>
            <person name="Biedler J."/>
            <person name="Birney E."/>
            <person name="Bruggner R.V."/>
            <person name="Costas J."/>
            <person name="Coy M.R."/>
            <person name="Crabtree J."/>
            <person name="Crawford M."/>
            <person name="Debruyn B."/>
            <person name="Decaprio D."/>
            <person name="Eiglmeier K."/>
            <person name="Eisenstadt E."/>
            <person name="El-Dorry H."/>
            <person name="Gelbart W.M."/>
            <person name="Gomes S.L."/>
            <person name="Hammond M."/>
            <person name="Hannick L.I."/>
            <person name="Hogan J.R."/>
            <person name="Holmes M.H."/>
            <person name="Jaffe D."/>
            <person name="Johnston J.S."/>
            <person name="Kennedy R.C."/>
            <person name="Koo H."/>
            <person name="Kravitz S."/>
            <person name="Kriventseva E.V."/>
            <person name="Kulp D."/>
            <person name="Labutti K."/>
            <person name="Lee E."/>
            <person name="Li S."/>
            <person name="Lovin D.D."/>
            <person name="Mao C."/>
            <person name="Mauceli E."/>
            <person name="Menck C.F."/>
            <person name="Miller J.R."/>
            <person name="Montgomery P."/>
            <person name="Mori A."/>
            <person name="Nascimento A.L."/>
            <person name="Naveira H.F."/>
            <person name="Nusbaum C."/>
            <person name="O'leary S."/>
            <person name="Orvis J."/>
            <person name="Pertea M."/>
            <person name="Quesneville H."/>
            <person name="Reidenbach K.R."/>
            <person name="Rogers Y.H."/>
            <person name="Roth C.W."/>
            <person name="Schneider J.R."/>
            <person name="Schatz M."/>
            <person name="Shumway M."/>
            <person name="Stanke M."/>
            <person name="Stinson E.O."/>
            <person name="Tubio J.M."/>
            <person name="Vanzee J.P."/>
            <person name="Verjovski-Almeida S."/>
            <person name="Werner D."/>
            <person name="White O."/>
            <person name="Wyder S."/>
            <person name="Zeng Q."/>
            <person name="Zhao Q."/>
            <person name="Zhao Y."/>
            <person name="Hill C.A."/>
            <person name="Raikhel A.S."/>
            <person name="Soares M.B."/>
            <person name="Knudson D.L."/>
            <person name="Lee N.H."/>
            <person name="Galagan J."/>
            <person name="Salzberg S.L."/>
            <person name="Paulsen I.T."/>
            <person name="Dimopoulos G."/>
            <person name="Collins F.H."/>
            <person name="Birren B."/>
            <person name="Fraser-Liggett C.M."/>
            <person name="Severson D.W."/>
        </authorList>
    </citation>
    <scope>NUCLEOTIDE SEQUENCE [LARGE SCALE GENOMIC DNA]</scope>
    <source>
        <strain evidence="8">Liverpool</strain>
    </source>
</reference>